<dbReference type="Pfam" id="PF10134">
    <property type="entry name" value="RPA"/>
    <property type="match status" value="1"/>
</dbReference>
<dbReference type="InterPro" id="IPR018777">
    <property type="entry name" value="Replication_initiator_prot_A"/>
</dbReference>
<dbReference type="STRING" id="416873.SAMN04487951_1331"/>
<dbReference type="Proteomes" id="UP000199677">
    <property type="component" value="Unassembled WGS sequence"/>
</dbReference>
<accession>A0A1H0JTR4</accession>
<gene>
    <name evidence="1" type="ORF">SAMN04487951_1331</name>
</gene>
<dbReference type="RefSeq" id="WP_089708547.1">
    <property type="nucleotide sequence ID" value="NZ_FNII01000033.1"/>
</dbReference>
<sequence length="304" mass="35318">MNQSQREYIHQHAKPGESYEEACKRLLVPKEDSSFQSFRAPLAPKRHAQGDFFVADIMDASIKDDASSMEHPLFALRAGDRRVRVYQHNDTRIEVRPGGRGLATIHDKDVWIYCISQLVEAMNRGREEISRTVRFTAYDFMVTTNRRTDGDSYKRMGEALERLSESRVVTNIATAGKRERSGFGLIDSWRVIERNGDNRMVSVEVTLPDWLYRSVKAKQVLTLDRDYFRLRKPLDRRIYELARKHCGIQKKWMISLEKMYKKSGSSASLREFRRSVKLLAESNLLPGYQVAFDTSDDMVTFHPR</sequence>
<evidence type="ECO:0000313" key="1">
    <source>
        <dbReference type="EMBL" id="SDO46899.1"/>
    </source>
</evidence>
<reference evidence="2" key="1">
    <citation type="submission" date="2016-10" db="EMBL/GenBank/DDBJ databases">
        <authorList>
            <person name="Varghese N."/>
            <person name="Submissions S."/>
        </authorList>
    </citation>
    <scope>NUCLEOTIDE SEQUENCE [LARGE SCALE GENOMIC DNA]</scope>
    <source>
        <strain evidence="2">CGMCC 1.6494</strain>
    </source>
</reference>
<dbReference type="OrthoDB" id="581589at2"/>
<proteinExistence type="predicted"/>
<dbReference type="EMBL" id="FNII01000033">
    <property type="protein sequence ID" value="SDO46899.1"/>
    <property type="molecule type" value="Genomic_DNA"/>
</dbReference>
<name>A0A1H0JTR4_9GAMM</name>
<keyword evidence="2" id="KW-1185">Reference proteome</keyword>
<dbReference type="AlphaFoldDB" id="A0A1H0JTR4"/>
<protein>
    <submittedName>
        <fullName evidence="1">Replication initiator protein A</fullName>
    </submittedName>
</protein>
<organism evidence="1 2">
    <name type="scientific">Vreelandella arcis</name>
    <dbReference type="NCBI Taxonomy" id="416873"/>
    <lineage>
        <taxon>Bacteria</taxon>
        <taxon>Pseudomonadati</taxon>
        <taxon>Pseudomonadota</taxon>
        <taxon>Gammaproteobacteria</taxon>
        <taxon>Oceanospirillales</taxon>
        <taxon>Halomonadaceae</taxon>
        <taxon>Vreelandella</taxon>
    </lineage>
</organism>
<evidence type="ECO:0000313" key="2">
    <source>
        <dbReference type="Proteomes" id="UP000199677"/>
    </source>
</evidence>